<reference evidence="2 3" key="1">
    <citation type="submission" date="2020-12" db="EMBL/GenBank/DDBJ databases">
        <title>Draft genome sequence of Halomonas pacifica strain CARE-V15.</title>
        <authorList>
            <person name="Vignesh N."/>
            <person name="Thabitha A."/>
            <person name="Saravanan R."/>
            <person name="Manigandan V."/>
        </authorList>
    </citation>
    <scope>NUCLEOTIDE SEQUENCE [LARGE SCALE GENOMIC DNA]</scope>
    <source>
        <strain evidence="2 3">CARE-V15</strain>
    </source>
</reference>
<dbReference type="Proteomes" id="UP000651738">
    <property type="component" value="Unassembled WGS sequence"/>
</dbReference>
<dbReference type="AlphaFoldDB" id="A0ABD4L1R3"/>
<accession>A0ABD4L1R3</accession>
<name>A0ABD4L1R3_9GAMM</name>
<dbReference type="InterPro" id="IPR036388">
    <property type="entry name" value="WH-like_DNA-bd_sf"/>
</dbReference>
<gene>
    <name evidence="2" type="ORF">I7V36_05280</name>
</gene>
<evidence type="ECO:0000259" key="1">
    <source>
        <dbReference type="Pfam" id="PF00196"/>
    </source>
</evidence>
<dbReference type="Pfam" id="PF00196">
    <property type="entry name" value="GerE"/>
    <property type="match status" value="1"/>
</dbReference>
<dbReference type="EMBL" id="JAEDAF010000003">
    <property type="protein sequence ID" value="MBH8579504.1"/>
    <property type="molecule type" value="Genomic_DNA"/>
</dbReference>
<organism evidence="2 3">
    <name type="scientific">Bisbaumannia pacifica</name>
    <dbReference type="NCBI Taxonomy" id="77098"/>
    <lineage>
        <taxon>Bacteria</taxon>
        <taxon>Pseudomonadati</taxon>
        <taxon>Pseudomonadota</taxon>
        <taxon>Gammaproteobacteria</taxon>
        <taxon>Oceanospirillales</taxon>
        <taxon>Halomonadaceae</taxon>
        <taxon>Bisbaumannia</taxon>
    </lineage>
</organism>
<dbReference type="RefSeq" id="WP_198057233.1">
    <property type="nucleotide sequence ID" value="NZ_JAEDAF010000003.1"/>
</dbReference>
<evidence type="ECO:0000313" key="2">
    <source>
        <dbReference type="EMBL" id="MBH8579504.1"/>
    </source>
</evidence>
<sequence length="299" mass="33782">MRITDLFYDKKVDSCMATSSSPIHKPLAVEGCSPEMAAAIEAFSASITPSHTLRSRRYSLLSLVAKHFDDAASISIRRTLPGFNQEKPFSQHVKHTGCNNLIKTFKLLSRQAGLTPQDQADIDCLMEVLFFIKSRTPSEPIAAEINLIEKPFCELCWRFTIAYDRYSNGEEAEMRNARYCEFHNPSSNPSAYRNDHRYRKDFEEWLIALGGEKELNLSSDLKHQEAIRKKAYALAHAKLTERRVKILKLYAAGFSQKKIADQLGISPQAVSKSLFKLRGYFTTWGGVALEEAAKAPKPK</sequence>
<dbReference type="InterPro" id="IPR000792">
    <property type="entry name" value="Tscrpt_reg_LuxR_C"/>
</dbReference>
<dbReference type="InterPro" id="IPR016032">
    <property type="entry name" value="Sig_transdc_resp-reg_C-effctor"/>
</dbReference>
<dbReference type="Gene3D" id="1.10.10.10">
    <property type="entry name" value="Winged helix-like DNA-binding domain superfamily/Winged helix DNA-binding domain"/>
    <property type="match status" value="1"/>
</dbReference>
<evidence type="ECO:0000313" key="3">
    <source>
        <dbReference type="Proteomes" id="UP000651738"/>
    </source>
</evidence>
<feature type="domain" description="HTH luxR-type" evidence="1">
    <location>
        <begin position="238"/>
        <end position="271"/>
    </location>
</feature>
<protein>
    <submittedName>
        <fullName evidence="2">Response regulator transcription factor</fullName>
    </submittedName>
</protein>
<comment type="caution">
    <text evidence="2">The sequence shown here is derived from an EMBL/GenBank/DDBJ whole genome shotgun (WGS) entry which is preliminary data.</text>
</comment>
<dbReference type="SUPFAM" id="SSF46894">
    <property type="entry name" value="C-terminal effector domain of the bipartite response regulators"/>
    <property type="match status" value="1"/>
</dbReference>
<proteinExistence type="predicted"/>